<dbReference type="STRING" id="29485.CH64_1899"/>
<name>A0A0U1HQI2_YERRO</name>
<organism evidence="1 2">
    <name type="scientific">Yersinia rohdei</name>
    <dbReference type="NCBI Taxonomy" id="29485"/>
    <lineage>
        <taxon>Bacteria</taxon>
        <taxon>Pseudomonadati</taxon>
        <taxon>Pseudomonadota</taxon>
        <taxon>Gammaproteobacteria</taxon>
        <taxon>Enterobacterales</taxon>
        <taxon>Yersiniaceae</taxon>
        <taxon>Yersinia</taxon>
    </lineage>
</organism>
<evidence type="ECO:0008006" key="3">
    <source>
        <dbReference type="Google" id="ProtNLM"/>
    </source>
</evidence>
<gene>
    <name evidence="1" type="ORF">ERS008555_01170</name>
</gene>
<reference evidence="1 2" key="1">
    <citation type="submission" date="2015-03" db="EMBL/GenBank/DDBJ databases">
        <authorList>
            <person name="Murphy D."/>
        </authorList>
    </citation>
    <scope>NUCLEOTIDE SEQUENCE [LARGE SCALE GENOMIC DNA]</scope>
    <source>
        <strain evidence="1 2">68/02</strain>
    </source>
</reference>
<dbReference type="Proteomes" id="UP000042054">
    <property type="component" value="Unassembled WGS sequence"/>
</dbReference>
<evidence type="ECO:0000313" key="1">
    <source>
        <dbReference type="EMBL" id="CQI88820.1"/>
    </source>
</evidence>
<evidence type="ECO:0000313" key="2">
    <source>
        <dbReference type="Proteomes" id="UP000042054"/>
    </source>
</evidence>
<dbReference type="OrthoDB" id="8686772at2"/>
<protein>
    <recommendedName>
        <fullName evidence="3">Type IV secretion protein Rhs</fullName>
    </recommendedName>
</protein>
<dbReference type="EMBL" id="CTKE01000005">
    <property type="protein sequence ID" value="CQI88820.1"/>
    <property type="molecule type" value="Genomic_DNA"/>
</dbReference>
<accession>A0A0U1HQI2</accession>
<dbReference type="AlphaFoldDB" id="A0A0U1HQI2"/>
<proteinExistence type="predicted"/>
<sequence>MSGGEGQLRRITSGEIRLAQTLYGDQIDYSTVWIHCDSYLPFGLQSKNVAMTPNGEVYFREGYYYADFSSDRVSIDSQHVFLHELCHVWQYQHGMMVKLRGLFSWAVDYHYDLAKNRFSDYSMEQQASIVSDYYVLRDLGYSTWQGLWGNNFINKDSYYADVDILRMYEKVMGSFPSPETL</sequence>
<dbReference type="RefSeq" id="WP_050534716.1">
    <property type="nucleotide sequence ID" value="NZ_CTKE01000005.1"/>
</dbReference>